<proteinExistence type="predicted"/>
<dbReference type="EMBL" id="KI928333">
    <property type="protein sequence ID" value="EWC87141.1"/>
    <property type="molecule type" value="Genomic_DNA"/>
</dbReference>
<sequence length="14" mass="1813">MKEIMKRYNERTTI</sequence>
<reference evidence="1 2" key="1">
    <citation type="submission" date="2013-02" db="EMBL/GenBank/DDBJ databases">
        <title>The Genome Sequence of Plasmodium falciparum NF54.</title>
        <authorList>
            <consortium name="The Broad Institute Genome Sequencing Platform"/>
            <consortium name="The Broad Institute Genome Sequencing Center for Infectious Disease"/>
            <person name="Neafsey D."/>
            <person name="Cheeseman I."/>
            <person name="Volkman S."/>
            <person name="Adams J."/>
            <person name="Walker B."/>
            <person name="Young S.K."/>
            <person name="Zeng Q."/>
            <person name="Gargeya S."/>
            <person name="Fitzgerald M."/>
            <person name="Haas B."/>
            <person name="Abouelleil A."/>
            <person name="Alvarado L."/>
            <person name="Arachchi H.M."/>
            <person name="Berlin A.M."/>
            <person name="Chapman S.B."/>
            <person name="Dewar J."/>
            <person name="Goldberg J."/>
            <person name="Griggs A."/>
            <person name="Gujja S."/>
            <person name="Hansen M."/>
            <person name="Howarth C."/>
            <person name="Imamovic A."/>
            <person name="Larimer J."/>
            <person name="McCowan C."/>
            <person name="Murphy C."/>
            <person name="Neiman D."/>
            <person name="Pearson M."/>
            <person name="Priest M."/>
            <person name="Roberts A."/>
            <person name="Saif S."/>
            <person name="Shea T."/>
            <person name="Sisk P."/>
            <person name="Sykes S."/>
            <person name="Wortman J."/>
            <person name="Nusbaum C."/>
            <person name="Birren B."/>
        </authorList>
    </citation>
    <scope>NUCLEOTIDE SEQUENCE [LARGE SCALE GENOMIC DNA]</scope>
    <source>
        <strain evidence="1 2">NF54</strain>
    </source>
</reference>
<protein>
    <submittedName>
        <fullName evidence="1">Uncharacterized protein</fullName>
    </submittedName>
</protein>
<evidence type="ECO:0000313" key="2">
    <source>
        <dbReference type="Proteomes" id="UP000030673"/>
    </source>
</evidence>
<name>W7JQY3_PLAFO</name>
<accession>W7JQY3</accession>
<organism evidence="1 2">
    <name type="scientific">Plasmodium falciparum (isolate NF54)</name>
    <dbReference type="NCBI Taxonomy" id="5843"/>
    <lineage>
        <taxon>Eukaryota</taxon>
        <taxon>Sar</taxon>
        <taxon>Alveolata</taxon>
        <taxon>Apicomplexa</taxon>
        <taxon>Aconoidasida</taxon>
        <taxon>Haemosporida</taxon>
        <taxon>Plasmodiidae</taxon>
        <taxon>Plasmodium</taxon>
        <taxon>Plasmodium (Laverania)</taxon>
    </lineage>
</organism>
<evidence type="ECO:0000313" key="1">
    <source>
        <dbReference type="EMBL" id="EWC87141.1"/>
    </source>
</evidence>
<dbReference type="Proteomes" id="UP000030673">
    <property type="component" value="Unassembled WGS sequence"/>
</dbReference>
<keyword evidence="2" id="KW-1185">Reference proteome</keyword>
<gene>
    <name evidence="1" type="ORF">PFNF54_04061</name>
</gene>